<dbReference type="InterPro" id="IPR012347">
    <property type="entry name" value="Ferritin-like"/>
</dbReference>
<evidence type="ECO:0000313" key="3">
    <source>
        <dbReference type="Proteomes" id="UP001500353"/>
    </source>
</evidence>
<dbReference type="SUPFAM" id="SSF47240">
    <property type="entry name" value="Ferritin-like"/>
    <property type="match status" value="1"/>
</dbReference>
<gene>
    <name evidence="2" type="ORF">GCM10023210_06830</name>
</gene>
<dbReference type="CDD" id="cd07909">
    <property type="entry name" value="YciF"/>
    <property type="match status" value="1"/>
</dbReference>
<dbReference type="Proteomes" id="UP001500353">
    <property type="component" value="Unassembled WGS sequence"/>
</dbReference>
<dbReference type="PANTHER" id="PTHR30565:SF9">
    <property type="entry name" value="PROTEIN YCIF"/>
    <property type="match status" value="1"/>
</dbReference>
<dbReference type="Gene3D" id="1.20.1260.10">
    <property type="match status" value="1"/>
</dbReference>
<keyword evidence="3" id="KW-1185">Reference proteome</keyword>
<name>A0ABP9LUH8_9FLAO</name>
<dbReference type="InterPro" id="IPR010287">
    <property type="entry name" value="DUF892_YciF-like"/>
</dbReference>
<feature type="compositionally biased region" description="Low complexity" evidence="1">
    <location>
        <begin position="1"/>
        <end position="15"/>
    </location>
</feature>
<dbReference type="RefSeq" id="WP_345200320.1">
    <property type="nucleotide sequence ID" value="NZ_BAABHX010000001.1"/>
</dbReference>
<reference evidence="3" key="1">
    <citation type="journal article" date="2019" name="Int. J. Syst. Evol. Microbiol.">
        <title>The Global Catalogue of Microorganisms (GCM) 10K type strain sequencing project: providing services to taxonomists for standard genome sequencing and annotation.</title>
        <authorList>
            <consortium name="The Broad Institute Genomics Platform"/>
            <consortium name="The Broad Institute Genome Sequencing Center for Infectious Disease"/>
            <person name="Wu L."/>
            <person name="Ma J."/>
        </authorList>
    </citation>
    <scope>NUCLEOTIDE SEQUENCE [LARGE SCALE GENOMIC DNA]</scope>
    <source>
        <strain evidence="3">JCM 18019</strain>
    </source>
</reference>
<dbReference type="InterPro" id="IPR009078">
    <property type="entry name" value="Ferritin-like_SF"/>
</dbReference>
<dbReference type="PANTHER" id="PTHR30565">
    <property type="entry name" value="PROTEIN YCIF"/>
    <property type="match status" value="1"/>
</dbReference>
<evidence type="ECO:0000313" key="2">
    <source>
        <dbReference type="EMBL" id="GAA5085734.1"/>
    </source>
</evidence>
<dbReference type="EMBL" id="BAABHX010000001">
    <property type="protein sequence ID" value="GAA5085734.1"/>
    <property type="molecule type" value="Genomic_DNA"/>
</dbReference>
<evidence type="ECO:0000256" key="1">
    <source>
        <dbReference type="SAM" id="MobiDB-lite"/>
    </source>
</evidence>
<dbReference type="Pfam" id="PF05974">
    <property type="entry name" value="DUF892"/>
    <property type="match status" value="1"/>
</dbReference>
<organism evidence="2 3">
    <name type="scientific">Chryseobacterium ginsengisoli</name>
    <dbReference type="NCBI Taxonomy" id="363853"/>
    <lineage>
        <taxon>Bacteria</taxon>
        <taxon>Pseudomonadati</taxon>
        <taxon>Bacteroidota</taxon>
        <taxon>Flavobacteriia</taxon>
        <taxon>Flavobacteriales</taxon>
        <taxon>Weeksellaceae</taxon>
        <taxon>Chryseobacterium group</taxon>
        <taxon>Chryseobacterium</taxon>
    </lineage>
</organism>
<feature type="region of interest" description="Disordered" evidence="1">
    <location>
        <begin position="1"/>
        <end position="32"/>
    </location>
</feature>
<accession>A0ABP9LUH8</accession>
<dbReference type="InterPro" id="IPR047114">
    <property type="entry name" value="YciF"/>
</dbReference>
<protein>
    <submittedName>
        <fullName evidence="2">Ferritin-like domain-containing protein</fullName>
    </submittedName>
</protein>
<proteinExistence type="predicted"/>
<sequence>MATKTTSPKKTASKTTVKKAQAKTNSKIPAKKDAAKDLQDLFEDALKDIYWAEKALTKALPKMEKNATHPELKKAIASHLEETKVHVMRLEECFKSIGVKAEAKKCDAMQGLLDEGKSIMEETQIGAIRDAGIIAASQKVEHYEIATYGTLAAFAKVLKEKQCLKNFMATLKEEKNCDKLLSKIADTALNTKAK</sequence>
<comment type="caution">
    <text evidence="2">The sequence shown here is derived from an EMBL/GenBank/DDBJ whole genome shotgun (WGS) entry which is preliminary data.</text>
</comment>